<feature type="binding site" evidence="3">
    <location>
        <position position="363"/>
    </location>
    <ligand>
        <name>CTP</name>
        <dbReference type="ChEBI" id="CHEBI:37563"/>
    </ligand>
</feature>
<keyword evidence="3" id="KW-0460">Magnesium</keyword>
<keyword evidence="3 4" id="KW-0436">Ligase</keyword>
<dbReference type="InterPro" id="IPR003382">
    <property type="entry name" value="Flavoprotein"/>
</dbReference>
<dbReference type="SUPFAM" id="SSF102645">
    <property type="entry name" value="CoaB-like"/>
    <property type="match status" value="1"/>
</dbReference>
<feature type="binding site" evidence="3">
    <location>
        <position position="298"/>
    </location>
    <ligand>
        <name>CTP</name>
        <dbReference type="ChEBI" id="CHEBI:37563"/>
    </ligand>
</feature>
<dbReference type="eggNOG" id="COG0452">
    <property type="taxonomic scope" value="Bacteria"/>
</dbReference>
<dbReference type="InterPro" id="IPR036551">
    <property type="entry name" value="Flavin_trans-like"/>
</dbReference>
<feature type="binding site" evidence="3">
    <location>
        <begin position="324"/>
        <end position="327"/>
    </location>
    <ligand>
        <name>CTP</name>
        <dbReference type="ChEBI" id="CHEBI:37563"/>
    </ligand>
</feature>
<evidence type="ECO:0000256" key="1">
    <source>
        <dbReference type="ARBA" id="ARBA00022793"/>
    </source>
</evidence>
<comment type="function">
    <text evidence="4">Catalyzes two steps in the biosynthesis of coenzyme A. In the first step cysteine is conjugated to 4'-phosphopantothenate to form 4-phosphopantothenoylcysteine, in the latter compound is decarboxylated to form 4'-phosphopantotheine.</text>
</comment>
<comment type="pathway">
    <text evidence="3 4">Cofactor biosynthesis; coenzyme A biosynthesis; CoA from (R)-pantothenate: step 2/5.</text>
</comment>
<evidence type="ECO:0000256" key="4">
    <source>
        <dbReference type="RuleBase" id="RU364078"/>
    </source>
</evidence>
<dbReference type="KEGG" id="dra:DR_0579"/>
<dbReference type="GeneID" id="69516822"/>
<keyword evidence="3 4" id="KW-0285">Flavoprotein</keyword>
<dbReference type="AlphaFoldDB" id="Q9RWT6"/>
<comment type="catalytic activity">
    <reaction evidence="3 4">
        <text>(R)-4'-phosphopantothenate + L-cysteine + CTP = N-[(R)-4-phosphopantothenoyl]-L-cysteine + CMP + diphosphate + H(+)</text>
        <dbReference type="Rhea" id="RHEA:19397"/>
        <dbReference type="ChEBI" id="CHEBI:10986"/>
        <dbReference type="ChEBI" id="CHEBI:15378"/>
        <dbReference type="ChEBI" id="CHEBI:33019"/>
        <dbReference type="ChEBI" id="CHEBI:35235"/>
        <dbReference type="ChEBI" id="CHEBI:37563"/>
        <dbReference type="ChEBI" id="CHEBI:59458"/>
        <dbReference type="ChEBI" id="CHEBI:60377"/>
        <dbReference type="EC" id="6.3.2.5"/>
    </reaction>
</comment>
<comment type="cofactor">
    <cofactor evidence="3">
        <name>FMN</name>
        <dbReference type="ChEBI" id="CHEBI:58210"/>
    </cofactor>
    <text evidence="3">Binds 1 FMN per subunit.</text>
</comment>
<organism evidence="7 8">
    <name type="scientific">Deinococcus radiodurans (strain ATCC 13939 / DSM 20539 / JCM 16871 / CCUG 27074 / LMG 4051 / NBRC 15346 / NCIMB 9279 / VKM B-1422 / R1)</name>
    <dbReference type="NCBI Taxonomy" id="243230"/>
    <lineage>
        <taxon>Bacteria</taxon>
        <taxon>Thermotogati</taxon>
        <taxon>Deinococcota</taxon>
        <taxon>Deinococci</taxon>
        <taxon>Deinococcales</taxon>
        <taxon>Deinococcaceae</taxon>
        <taxon>Deinococcus</taxon>
    </lineage>
</organism>
<comment type="catalytic activity">
    <reaction evidence="3 4">
        <text>N-[(R)-4-phosphopantothenoyl]-L-cysteine + H(+) = (R)-4'-phosphopantetheine + CO2</text>
        <dbReference type="Rhea" id="RHEA:16793"/>
        <dbReference type="ChEBI" id="CHEBI:15378"/>
        <dbReference type="ChEBI" id="CHEBI:16526"/>
        <dbReference type="ChEBI" id="CHEBI:59458"/>
        <dbReference type="ChEBI" id="CHEBI:61723"/>
        <dbReference type="EC" id="4.1.1.36"/>
    </reaction>
</comment>
<keyword evidence="3" id="KW-0479">Metal-binding</keyword>
<feature type="binding site" evidence="3">
    <location>
        <position position="359"/>
    </location>
    <ligand>
        <name>CTP</name>
        <dbReference type="ChEBI" id="CHEBI:37563"/>
    </ligand>
</feature>
<evidence type="ECO:0000313" key="7">
    <source>
        <dbReference type="EMBL" id="AAF10158.1"/>
    </source>
</evidence>
<dbReference type="InterPro" id="IPR035929">
    <property type="entry name" value="CoaB-like_sf"/>
</dbReference>
<dbReference type="HAMAP" id="MF_02225">
    <property type="entry name" value="CoaBC"/>
    <property type="match status" value="1"/>
</dbReference>
<reference evidence="7 8" key="1">
    <citation type="journal article" date="1999" name="Science">
        <title>Genome sequence of the radioresistant bacterium Deinococcus radiodurans R1.</title>
        <authorList>
            <person name="White O."/>
            <person name="Eisen J.A."/>
            <person name="Heidelberg J.F."/>
            <person name="Hickey E.K."/>
            <person name="Peterson J.D."/>
            <person name="Dodson R.J."/>
            <person name="Haft D.H."/>
            <person name="Gwinn M.L."/>
            <person name="Nelson W.C."/>
            <person name="Richardson D.L."/>
            <person name="Moffat K.S."/>
            <person name="Qin H."/>
            <person name="Jiang L."/>
            <person name="Pamphile W."/>
            <person name="Crosby M."/>
            <person name="Shen M."/>
            <person name="Vamathevan J.J."/>
            <person name="Lam P."/>
            <person name="McDonald L."/>
            <person name="Utterback T."/>
            <person name="Zalewski C."/>
            <person name="Makarova K.S."/>
            <person name="Aravind L."/>
            <person name="Daly M.J."/>
            <person name="Minton K.W."/>
            <person name="Fleischmann R.D."/>
            <person name="Ketchum K.A."/>
            <person name="Nelson K.E."/>
            <person name="Salzberg S."/>
            <person name="Smith H.O."/>
            <person name="Venter J.C."/>
            <person name="Fraser C.M."/>
        </authorList>
    </citation>
    <scope>NUCLEOTIDE SEQUENCE [LARGE SCALE GENOMIC DNA]</scope>
    <source>
        <strain evidence="8">ATCC 13939 / DSM 20539 / JCM 16871 / LMG 4051 / NBRC 15346 / NCIMB 9279 / R1 / VKM B-1422</strain>
    </source>
</reference>
<dbReference type="GO" id="GO:0004632">
    <property type="term" value="F:phosphopantothenate--cysteine ligase activity"/>
    <property type="evidence" value="ECO:0007669"/>
    <property type="project" value="UniProtKB-UniRule"/>
</dbReference>
<keyword evidence="8" id="KW-1185">Reference proteome</keyword>
<dbReference type="GO" id="GO:0015941">
    <property type="term" value="P:pantothenate catabolic process"/>
    <property type="evidence" value="ECO:0007669"/>
    <property type="project" value="InterPro"/>
</dbReference>
<dbReference type="Proteomes" id="UP000002524">
    <property type="component" value="Chromosome 1"/>
</dbReference>
<dbReference type="Gene3D" id="3.40.50.1950">
    <property type="entry name" value="Flavin prenyltransferase-like"/>
    <property type="match status" value="1"/>
</dbReference>
<comment type="caution">
    <text evidence="3">Lacks conserved residue(s) required for the propagation of feature annotation.</text>
</comment>
<dbReference type="EMBL" id="AE000513">
    <property type="protein sequence ID" value="AAF10158.1"/>
    <property type="molecule type" value="Genomic_DNA"/>
</dbReference>
<accession>Q9RWT6</accession>
<dbReference type="HOGENOM" id="CLU_033319_0_3_0"/>
<dbReference type="PANTHER" id="PTHR14359:SF6">
    <property type="entry name" value="PHOSPHOPANTOTHENOYLCYSTEINE DECARBOXYLASE"/>
    <property type="match status" value="1"/>
</dbReference>
<keyword evidence="3" id="KW-0511">Multifunctional enzyme</keyword>
<name>Q9RWT6_DEIRA</name>
<evidence type="ECO:0000256" key="2">
    <source>
        <dbReference type="ARBA" id="ARBA00023239"/>
    </source>
</evidence>
<dbReference type="Pfam" id="PF02441">
    <property type="entry name" value="Flavoprotein"/>
    <property type="match status" value="1"/>
</dbReference>
<dbReference type="EnsemblBacteria" id="AAF10158">
    <property type="protein sequence ID" value="AAF10158"/>
    <property type="gene ID" value="DR_0579"/>
</dbReference>
<dbReference type="Pfam" id="PF04127">
    <property type="entry name" value="DFP"/>
    <property type="match status" value="1"/>
</dbReference>
<dbReference type="EC" id="4.1.1.36" evidence="3"/>
<feature type="domain" description="DNA/pantothenate metabolism flavoprotein C-terminal" evidence="6">
    <location>
        <begin position="205"/>
        <end position="416"/>
    </location>
</feature>
<keyword evidence="1 3" id="KW-0210">Decarboxylase</keyword>
<feature type="region of interest" description="Phosphopantothenate--cysteine ligase" evidence="3">
    <location>
        <begin position="210"/>
        <end position="422"/>
    </location>
</feature>
<gene>
    <name evidence="3" type="primary">coaBC</name>
    <name evidence="7" type="ordered locus">DR_0579</name>
</gene>
<keyword evidence="2 3" id="KW-0456">Lyase</keyword>
<dbReference type="EC" id="6.3.2.5" evidence="3"/>
<dbReference type="FunCoup" id="Q9RWT6">
    <property type="interactions" value="409"/>
</dbReference>
<feature type="binding site" evidence="3">
    <location>
        <position position="345"/>
    </location>
    <ligand>
        <name>CTP</name>
        <dbReference type="ChEBI" id="CHEBI:37563"/>
    </ligand>
</feature>
<dbReference type="RefSeq" id="WP_010887224.1">
    <property type="nucleotide sequence ID" value="NC_001263.1"/>
</dbReference>
<sequence>MNRTPTLRAPDLAGVPDCLVIVGGSMAAVKAPTALRRLREGGASTAVIATRAALAFITPLSLATAGNCEVATDETWFAPQPIAQHLSLARARVTVVLGASAELLAAAAHGHADTLATATLLSAEGQVLWVPAMNERMWLHPAVQANAERLRGWGHLFLGPETGAFGTPGEGSGTGRMAEPEAIAARALALLNEQDAEAEAAPQDLAGLKVVVSAGPTREYLDPVRFISNPSSGKMGFAVAEEARTRGAEVVLVTGPVNLPDLSGVQTVRIETALEMQAAIMEAAGDADMVVMTAAIADYRAAAPKSEKEAKTPGDVTIHLTPNPDILAGLGAEQAAHPGRVLVGFAMETHAGVERAALKAQRKNADFILLNYPTREGTAFGGDDNQVTLVRADGTHADWPRISKREVARRLLDEARQIRERR</sequence>
<dbReference type="InterPro" id="IPR007085">
    <property type="entry name" value="DNA/pantothenate-metab_flavo_C"/>
</dbReference>
<dbReference type="PaxDb" id="243230-DR_0579"/>
<keyword evidence="3 4" id="KW-0288">FMN</keyword>
<dbReference type="GO" id="GO:0010181">
    <property type="term" value="F:FMN binding"/>
    <property type="evidence" value="ECO:0000318"/>
    <property type="project" value="GO_Central"/>
</dbReference>
<protein>
    <recommendedName>
        <fullName evidence="3">Coenzyme A biosynthesis bifunctional protein CoaBC</fullName>
    </recommendedName>
    <alternativeName>
        <fullName evidence="3">DNA/pantothenate metabolism flavoprotein</fullName>
    </alternativeName>
    <alternativeName>
        <fullName evidence="3">Phosphopantothenoylcysteine synthetase/decarboxylase</fullName>
        <shortName evidence="3">PPCS-PPCDC</shortName>
    </alternativeName>
    <domain>
        <recommendedName>
            <fullName evidence="3">Phosphopantothenoylcysteine decarboxylase</fullName>
            <shortName evidence="3">PPC decarboxylase</shortName>
            <shortName evidence="3">PPC-DC</shortName>
            <ecNumber evidence="3">4.1.1.36</ecNumber>
        </recommendedName>
        <alternativeName>
            <fullName evidence="3">CoaC</fullName>
        </alternativeName>
    </domain>
    <domain>
        <recommendedName>
            <fullName evidence="3">Phosphopantothenate--cysteine ligase</fullName>
            <ecNumber evidence="3">6.3.2.5</ecNumber>
        </recommendedName>
        <alternativeName>
            <fullName evidence="3">CoaB</fullName>
        </alternativeName>
        <alternativeName>
            <fullName evidence="3">Phosphopantothenoylcysteine synthetase</fullName>
            <shortName evidence="3">PPC synthetase</shortName>
            <shortName evidence="3">PPC-S</shortName>
        </alternativeName>
    </domain>
</protein>
<comment type="function">
    <text evidence="3">Catalyzes two sequential steps in the biosynthesis of coenzyme A. In the first step cysteine is conjugated to 4'-phosphopantothenate to form 4-phosphopantothenoylcysteine. In the second step the latter compound is decarboxylated to form 4'-phosphopantotheine.</text>
</comment>
<feature type="domain" description="Flavoprotein" evidence="5">
    <location>
        <begin position="19"/>
        <end position="190"/>
    </location>
</feature>
<proteinExistence type="inferred from homology"/>
<comment type="similarity">
    <text evidence="3 4">In the N-terminal section; belongs to the HFCD (homo-oligomeric flavin containing Cys decarboxylase) superfamily.</text>
</comment>
<dbReference type="GO" id="GO:0046872">
    <property type="term" value="F:metal ion binding"/>
    <property type="evidence" value="ECO:0007669"/>
    <property type="project" value="UniProtKB-KW"/>
</dbReference>
<dbReference type="PATRIC" id="fig|243230.17.peg.756"/>
<feature type="binding site" evidence="3">
    <location>
        <position position="308"/>
    </location>
    <ligand>
        <name>CTP</name>
        <dbReference type="ChEBI" id="CHEBI:37563"/>
    </ligand>
</feature>
<comment type="similarity">
    <text evidence="3 4">In the C-terminal section; belongs to the PPC synthetase family.</text>
</comment>
<evidence type="ECO:0000259" key="5">
    <source>
        <dbReference type="Pfam" id="PF02441"/>
    </source>
</evidence>
<dbReference type="STRING" id="243230.DR_0579"/>
<dbReference type="PIR" id="H75501">
    <property type="entry name" value="H75501"/>
</dbReference>
<dbReference type="OrthoDB" id="9802554at2"/>
<comment type="cofactor">
    <cofactor evidence="3">
        <name>Mg(2+)</name>
        <dbReference type="ChEBI" id="CHEBI:18420"/>
    </cofactor>
</comment>
<dbReference type="GO" id="GO:0015937">
    <property type="term" value="P:coenzyme A biosynthetic process"/>
    <property type="evidence" value="ECO:0000318"/>
    <property type="project" value="GO_Central"/>
</dbReference>
<dbReference type="GO" id="GO:0071513">
    <property type="term" value="C:phosphopantothenoylcysteine decarboxylase complex"/>
    <property type="evidence" value="ECO:0000318"/>
    <property type="project" value="GO_Central"/>
</dbReference>
<feature type="region of interest" description="Phosphopantothenoylcysteine decarboxylase" evidence="3">
    <location>
        <begin position="1"/>
        <end position="209"/>
    </location>
</feature>
<dbReference type="InParanoid" id="Q9RWT6"/>
<comment type="pathway">
    <text evidence="3 4">Cofactor biosynthesis; coenzyme A biosynthesis; CoA from (R)-pantothenate: step 3/5.</text>
</comment>
<dbReference type="NCBIfam" id="TIGR00521">
    <property type="entry name" value="coaBC_dfp"/>
    <property type="match status" value="1"/>
</dbReference>
<dbReference type="SUPFAM" id="SSF52507">
    <property type="entry name" value="Homo-oligomeric flavin-containing Cys decarboxylases, HFCD"/>
    <property type="match status" value="1"/>
</dbReference>
<evidence type="ECO:0000256" key="3">
    <source>
        <dbReference type="HAMAP-Rule" id="MF_02225"/>
    </source>
</evidence>
<dbReference type="PANTHER" id="PTHR14359">
    <property type="entry name" value="HOMO-OLIGOMERIC FLAVIN CONTAINING CYS DECARBOXYLASE FAMILY"/>
    <property type="match status" value="1"/>
</dbReference>
<dbReference type="InterPro" id="IPR005252">
    <property type="entry name" value="CoaBC"/>
</dbReference>
<dbReference type="UniPathway" id="UPA00241">
    <property type="reaction ID" value="UER00353"/>
</dbReference>
<evidence type="ECO:0000259" key="6">
    <source>
        <dbReference type="Pfam" id="PF04127"/>
    </source>
</evidence>
<dbReference type="GO" id="GO:0004633">
    <property type="term" value="F:phosphopantothenoylcysteine decarboxylase activity"/>
    <property type="evidence" value="ECO:0000318"/>
    <property type="project" value="GO_Central"/>
</dbReference>
<dbReference type="Gene3D" id="3.40.50.10300">
    <property type="entry name" value="CoaB-like"/>
    <property type="match status" value="1"/>
</dbReference>
<evidence type="ECO:0000313" key="8">
    <source>
        <dbReference type="Proteomes" id="UP000002524"/>
    </source>
</evidence>